<accession>A0ABW2UY91</accession>
<organism evidence="1 2">
    <name type="scientific">Paenibacillus thermoaerophilus</name>
    <dbReference type="NCBI Taxonomy" id="1215385"/>
    <lineage>
        <taxon>Bacteria</taxon>
        <taxon>Bacillati</taxon>
        <taxon>Bacillota</taxon>
        <taxon>Bacilli</taxon>
        <taxon>Bacillales</taxon>
        <taxon>Paenibacillaceae</taxon>
        <taxon>Paenibacillus</taxon>
    </lineage>
</organism>
<protein>
    <submittedName>
        <fullName evidence="1">Type I-C CRISPR-associated protein Cas8c/Csd1</fullName>
    </submittedName>
</protein>
<dbReference type="NCBIfam" id="TIGR01863">
    <property type="entry name" value="cas_Csd1"/>
    <property type="match status" value="1"/>
</dbReference>
<reference evidence="2" key="1">
    <citation type="journal article" date="2019" name="Int. J. Syst. Evol. Microbiol.">
        <title>The Global Catalogue of Microorganisms (GCM) 10K type strain sequencing project: providing services to taxonomists for standard genome sequencing and annotation.</title>
        <authorList>
            <consortium name="The Broad Institute Genomics Platform"/>
            <consortium name="The Broad Institute Genome Sequencing Center for Infectious Disease"/>
            <person name="Wu L."/>
            <person name="Ma J."/>
        </authorList>
    </citation>
    <scope>NUCLEOTIDE SEQUENCE [LARGE SCALE GENOMIC DNA]</scope>
    <source>
        <strain evidence="2">JCM 18657</strain>
    </source>
</reference>
<dbReference type="InterPro" id="IPR010144">
    <property type="entry name" value="CRISPR-assoc_prot_Csd1-typ"/>
</dbReference>
<dbReference type="EMBL" id="JBHTGQ010000003">
    <property type="protein sequence ID" value="MFC7748829.1"/>
    <property type="molecule type" value="Genomic_DNA"/>
</dbReference>
<dbReference type="CDD" id="cd09757">
    <property type="entry name" value="Cas8c_I-C"/>
    <property type="match status" value="1"/>
</dbReference>
<comment type="caution">
    <text evidence="1">The sequence shown here is derived from an EMBL/GenBank/DDBJ whole genome shotgun (WGS) entry which is preliminary data.</text>
</comment>
<evidence type="ECO:0000313" key="1">
    <source>
        <dbReference type="EMBL" id="MFC7748829.1"/>
    </source>
</evidence>
<proteinExistence type="predicted"/>
<gene>
    <name evidence="1" type="primary">cas8c</name>
    <name evidence="1" type="ORF">ACFQWB_02570</name>
</gene>
<dbReference type="RefSeq" id="WP_170209565.1">
    <property type="nucleotide sequence ID" value="NZ_JBHTGQ010000003.1"/>
</dbReference>
<sequence length="616" mass="69079">MIIQALHQRYLNLADDPTSGISPRYFCSAKISYLLEIDRDGNLVGVRDIRDDSGKKKIPIVDIVPEQPSRSSGINPYFLSDKAEYIIGHYPAMADDKDTQKKSADARKKYEASKALAQTVLSDVNDEAAQALLKFYKKWDPSSVRDHPLLQDYMSDLDRGIDTQMAFRLETQHQMIHQLETVKQAWIRYRQQEDSASEYSGQCLLTGEYNVPIARTHEKIKGVRNAQSAGASLISFNFPSAESYGNTQSYNSPIGKDSMFGYTTALNHLLASPRNRIWIGDMTVVFWSGQAAAAEETEPFFASFFDSSYVPPEDSSVTRQLRDVLERVQKGAKLEAEMVPHTDTPFYVLGLSPNNARLAVRFFWQGHFGNLIEKLGQHAADFALSGQDEGFGDTPTAYRILAETMRVGADGKKVGDGPPPRLGGELFRSIVEGRTYPYSLYTLIINRVRADGMINRLRASILKAYLTRYGRIQNYNRFEEELTLSLNPNAQEPAYRLGRLFAVLERAQQEAAGGPGKINATIKDRYFNAASSNPAAVFPILIKLSQHHMSKARYGDFRDREMQEILQGIEAFPAHLDLQRQGLFILGYYHQKQSYFAQIKAAADAKLEAAAAEADS</sequence>
<name>A0ABW2UY91_9BACL</name>
<dbReference type="Pfam" id="PF09709">
    <property type="entry name" value="Cas_Csd1"/>
    <property type="match status" value="1"/>
</dbReference>
<keyword evidence="2" id="KW-1185">Reference proteome</keyword>
<evidence type="ECO:0000313" key="2">
    <source>
        <dbReference type="Proteomes" id="UP001596528"/>
    </source>
</evidence>
<dbReference type="Proteomes" id="UP001596528">
    <property type="component" value="Unassembled WGS sequence"/>
</dbReference>